<dbReference type="VEuPathDB" id="VectorBase:RSAN_042595"/>
<feature type="domain" description="Carboxylesterase type B" evidence="6">
    <location>
        <begin position="7"/>
        <end position="233"/>
    </location>
</feature>
<dbReference type="PANTHER" id="PTHR43918:SF4">
    <property type="entry name" value="CARBOXYLIC ESTER HYDROLASE"/>
    <property type="match status" value="1"/>
</dbReference>
<evidence type="ECO:0000256" key="1">
    <source>
        <dbReference type="ARBA" id="ARBA00005964"/>
    </source>
</evidence>
<evidence type="ECO:0000256" key="4">
    <source>
        <dbReference type="ARBA" id="ARBA00023180"/>
    </source>
</evidence>
<evidence type="ECO:0000256" key="3">
    <source>
        <dbReference type="ARBA" id="ARBA00022801"/>
    </source>
</evidence>
<dbReference type="Gene3D" id="3.40.50.1820">
    <property type="entry name" value="alpha/beta hydrolase"/>
    <property type="match status" value="2"/>
</dbReference>
<evidence type="ECO:0000256" key="2">
    <source>
        <dbReference type="ARBA" id="ARBA00022487"/>
    </source>
</evidence>
<dbReference type="AlphaFoldDB" id="A0A9D4TBM7"/>
<dbReference type="InterPro" id="IPR019826">
    <property type="entry name" value="Carboxylesterase_B_AS"/>
</dbReference>
<feature type="domain" description="Carboxylesterase type B" evidence="6">
    <location>
        <begin position="237"/>
        <end position="351"/>
    </location>
</feature>
<evidence type="ECO:0000313" key="8">
    <source>
        <dbReference type="Proteomes" id="UP000821837"/>
    </source>
</evidence>
<gene>
    <name evidence="7" type="ORF">HPB52_020574</name>
</gene>
<evidence type="ECO:0000259" key="6">
    <source>
        <dbReference type="Pfam" id="PF00135"/>
    </source>
</evidence>
<dbReference type="SUPFAM" id="SSF53474">
    <property type="entry name" value="alpha/beta-Hydrolases"/>
    <property type="match status" value="1"/>
</dbReference>
<dbReference type="EMBL" id="JABSTV010001245">
    <property type="protein sequence ID" value="KAH7984424.1"/>
    <property type="molecule type" value="Genomic_DNA"/>
</dbReference>
<protein>
    <recommendedName>
        <fullName evidence="5">Carboxylic ester hydrolase</fullName>
        <ecNumber evidence="5">3.1.1.-</ecNumber>
    </recommendedName>
</protein>
<dbReference type="PANTHER" id="PTHR43918">
    <property type="entry name" value="ACETYLCHOLINESTERASE"/>
    <property type="match status" value="1"/>
</dbReference>
<keyword evidence="2" id="KW-0719">Serine esterase</keyword>
<dbReference type="Proteomes" id="UP000821837">
    <property type="component" value="Chromosome 1"/>
</dbReference>
<comment type="caution">
    <text evidence="7">The sequence shown here is derived from an EMBL/GenBank/DDBJ whole genome shotgun (WGS) entry which is preliminary data.</text>
</comment>
<reference evidence="7" key="2">
    <citation type="submission" date="2021-09" db="EMBL/GenBank/DDBJ databases">
        <authorList>
            <person name="Jia N."/>
            <person name="Wang J."/>
            <person name="Shi W."/>
            <person name="Du L."/>
            <person name="Sun Y."/>
            <person name="Zhan W."/>
            <person name="Jiang J."/>
            <person name="Wang Q."/>
            <person name="Zhang B."/>
            <person name="Ji P."/>
            <person name="Sakyi L.B."/>
            <person name="Cui X."/>
            <person name="Yuan T."/>
            <person name="Jiang B."/>
            <person name="Yang W."/>
            <person name="Lam T.T.-Y."/>
            <person name="Chang Q."/>
            <person name="Ding S."/>
            <person name="Wang X."/>
            <person name="Zhu J."/>
            <person name="Ruan X."/>
            <person name="Zhao L."/>
            <person name="Wei J."/>
            <person name="Que T."/>
            <person name="Du C."/>
            <person name="Cheng J."/>
            <person name="Dai P."/>
            <person name="Han X."/>
            <person name="Huang E."/>
            <person name="Gao Y."/>
            <person name="Liu J."/>
            <person name="Shao H."/>
            <person name="Ye R."/>
            <person name="Li L."/>
            <person name="Wei W."/>
            <person name="Wang X."/>
            <person name="Wang C."/>
            <person name="Huo Q."/>
            <person name="Li W."/>
            <person name="Guo W."/>
            <person name="Chen H."/>
            <person name="Chen S."/>
            <person name="Zhou L."/>
            <person name="Zhou L."/>
            <person name="Ni X."/>
            <person name="Tian J."/>
            <person name="Zhou Y."/>
            <person name="Sheng Y."/>
            <person name="Liu T."/>
            <person name="Pan Y."/>
            <person name="Xia L."/>
            <person name="Li J."/>
            <person name="Zhao F."/>
            <person name="Cao W."/>
        </authorList>
    </citation>
    <scope>NUCLEOTIDE SEQUENCE</scope>
    <source>
        <strain evidence="7">Rsan-2018</strain>
        <tissue evidence="7">Larvae</tissue>
    </source>
</reference>
<dbReference type="InterPro" id="IPR002018">
    <property type="entry name" value="CarbesteraseB"/>
</dbReference>
<dbReference type="GO" id="GO:0006581">
    <property type="term" value="P:acetylcholine catabolic process"/>
    <property type="evidence" value="ECO:0007669"/>
    <property type="project" value="TreeGrafter"/>
</dbReference>
<comment type="similarity">
    <text evidence="1 5">Belongs to the type-B carboxylesterase/lipase family.</text>
</comment>
<dbReference type="PROSITE" id="PS00122">
    <property type="entry name" value="CARBOXYLESTERASE_B_1"/>
    <property type="match status" value="1"/>
</dbReference>
<dbReference type="GO" id="GO:0005615">
    <property type="term" value="C:extracellular space"/>
    <property type="evidence" value="ECO:0007669"/>
    <property type="project" value="TreeGrafter"/>
</dbReference>
<dbReference type="InterPro" id="IPR050654">
    <property type="entry name" value="AChE-related_enzymes"/>
</dbReference>
<keyword evidence="4" id="KW-0325">Glycoprotein</keyword>
<accession>A0A9D4TBM7</accession>
<keyword evidence="3 5" id="KW-0378">Hydrolase</keyword>
<dbReference type="EC" id="3.1.1.-" evidence="5"/>
<dbReference type="GO" id="GO:0005886">
    <property type="term" value="C:plasma membrane"/>
    <property type="evidence" value="ECO:0007669"/>
    <property type="project" value="TreeGrafter"/>
</dbReference>
<dbReference type="InterPro" id="IPR029058">
    <property type="entry name" value="AB_hydrolase_fold"/>
</dbReference>
<reference evidence="7" key="1">
    <citation type="journal article" date="2020" name="Cell">
        <title>Large-Scale Comparative Analyses of Tick Genomes Elucidate Their Genetic Diversity and Vector Capacities.</title>
        <authorList>
            <consortium name="Tick Genome and Microbiome Consortium (TIGMIC)"/>
            <person name="Jia N."/>
            <person name="Wang J."/>
            <person name="Shi W."/>
            <person name="Du L."/>
            <person name="Sun Y."/>
            <person name="Zhan W."/>
            <person name="Jiang J.F."/>
            <person name="Wang Q."/>
            <person name="Zhang B."/>
            <person name="Ji P."/>
            <person name="Bell-Sakyi L."/>
            <person name="Cui X.M."/>
            <person name="Yuan T.T."/>
            <person name="Jiang B.G."/>
            <person name="Yang W.F."/>
            <person name="Lam T.T."/>
            <person name="Chang Q.C."/>
            <person name="Ding S.J."/>
            <person name="Wang X.J."/>
            <person name="Zhu J.G."/>
            <person name="Ruan X.D."/>
            <person name="Zhao L."/>
            <person name="Wei J.T."/>
            <person name="Ye R.Z."/>
            <person name="Que T.C."/>
            <person name="Du C.H."/>
            <person name="Zhou Y.H."/>
            <person name="Cheng J.X."/>
            <person name="Dai P.F."/>
            <person name="Guo W.B."/>
            <person name="Han X.H."/>
            <person name="Huang E.J."/>
            <person name="Li L.F."/>
            <person name="Wei W."/>
            <person name="Gao Y.C."/>
            <person name="Liu J.Z."/>
            <person name="Shao H.Z."/>
            <person name="Wang X."/>
            <person name="Wang C.C."/>
            <person name="Yang T.C."/>
            <person name="Huo Q.B."/>
            <person name="Li W."/>
            <person name="Chen H.Y."/>
            <person name="Chen S.E."/>
            <person name="Zhou L.G."/>
            <person name="Ni X.B."/>
            <person name="Tian J.H."/>
            <person name="Sheng Y."/>
            <person name="Liu T."/>
            <person name="Pan Y.S."/>
            <person name="Xia L.Y."/>
            <person name="Li J."/>
            <person name="Zhao F."/>
            <person name="Cao W.C."/>
        </authorList>
    </citation>
    <scope>NUCLEOTIDE SEQUENCE</scope>
    <source>
        <strain evidence="7">Rsan-2018</strain>
    </source>
</reference>
<proteinExistence type="inferred from homology"/>
<organism evidence="7 8">
    <name type="scientific">Rhipicephalus sanguineus</name>
    <name type="common">Brown dog tick</name>
    <name type="synonym">Ixodes sanguineus</name>
    <dbReference type="NCBI Taxonomy" id="34632"/>
    <lineage>
        <taxon>Eukaryota</taxon>
        <taxon>Metazoa</taxon>
        <taxon>Ecdysozoa</taxon>
        <taxon>Arthropoda</taxon>
        <taxon>Chelicerata</taxon>
        <taxon>Arachnida</taxon>
        <taxon>Acari</taxon>
        <taxon>Parasitiformes</taxon>
        <taxon>Ixodida</taxon>
        <taxon>Ixodoidea</taxon>
        <taxon>Ixodidae</taxon>
        <taxon>Rhipicephalinae</taxon>
        <taxon>Rhipicephalus</taxon>
        <taxon>Rhipicephalus</taxon>
    </lineage>
</organism>
<dbReference type="GO" id="GO:0019695">
    <property type="term" value="P:choline metabolic process"/>
    <property type="evidence" value="ECO:0007669"/>
    <property type="project" value="TreeGrafter"/>
</dbReference>
<name>A0A9D4TBM7_RHISA</name>
<evidence type="ECO:0000256" key="5">
    <source>
        <dbReference type="RuleBase" id="RU361235"/>
    </source>
</evidence>
<dbReference type="Pfam" id="PF00135">
    <property type="entry name" value="COesterase"/>
    <property type="match status" value="2"/>
</dbReference>
<sequence>MAGEVNYTEDCLRLNVWTSSSQGCLDKFPSPVLVWIHGGGFSYGSASYDNYTGSILAAKTGLVIVSMNYRLGALGFLDANLPEAPGNVGLMDQALALRWIRDNAAVFGGDQSSVTLFGHSAGALSVHAHMLSPMSKGLFIRAVMLSGVMYTVDSYESPSHSLRKAEHLAALTGCLDGQRNVTLHPTEVIKCLKEKSAGELVKATSEADPPNAFAFLPTYHNDFLPKEPKIAVDAGFASHQSAMGNNVFSYVYDYSDASSDLPSWIRAPHRAELAFLFGLPQMDIHDVADEDLAMSDALTEILASFAKFGCPNHPHKRDWPKYSEDQPVTVVIAPGNYSDIRDYRKRECDYWNEFLRDDGRLSERLD</sequence>
<dbReference type="VEuPathDB" id="VectorBase:RSAN_050635"/>
<dbReference type="GO" id="GO:0003990">
    <property type="term" value="F:acetylcholinesterase activity"/>
    <property type="evidence" value="ECO:0007669"/>
    <property type="project" value="TreeGrafter"/>
</dbReference>
<evidence type="ECO:0000313" key="7">
    <source>
        <dbReference type="EMBL" id="KAH7984424.1"/>
    </source>
</evidence>
<keyword evidence="8" id="KW-1185">Reference proteome</keyword>